<proteinExistence type="predicted"/>
<evidence type="ECO:0000313" key="3">
    <source>
        <dbReference type="Proteomes" id="UP001044222"/>
    </source>
</evidence>
<evidence type="ECO:0000256" key="1">
    <source>
        <dbReference type="SAM" id="MobiDB-lite"/>
    </source>
</evidence>
<keyword evidence="3" id="KW-1185">Reference proteome</keyword>
<reference evidence="2" key="1">
    <citation type="submission" date="2021-01" db="EMBL/GenBank/DDBJ databases">
        <title>A chromosome-scale assembly of European eel, Anguilla anguilla.</title>
        <authorList>
            <person name="Henkel C."/>
            <person name="Jong-Raadsen S.A."/>
            <person name="Dufour S."/>
            <person name="Weltzien F.-A."/>
            <person name="Palstra A.P."/>
            <person name="Pelster B."/>
            <person name="Spaink H.P."/>
            <person name="Van Den Thillart G.E."/>
            <person name="Jansen H."/>
            <person name="Zahm M."/>
            <person name="Klopp C."/>
            <person name="Cedric C."/>
            <person name="Louis A."/>
            <person name="Berthelot C."/>
            <person name="Parey E."/>
            <person name="Roest Crollius H."/>
            <person name="Montfort J."/>
            <person name="Robinson-Rechavi M."/>
            <person name="Bucao C."/>
            <person name="Bouchez O."/>
            <person name="Gislard M."/>
            <person name="Lluch J."/>
            <person name="Milhes M."/>
            <person name="Lampietro C."/>
            <person name="Lopez Roques C."/>
            <person name="Donnadieu C."/>
            <person name="Braasch I."/>
            <person name="Desvignes T."/>
            <person name="Postlethwait J."/>
            <person name="Bobe J."/>
            <person name="Guiguen Y."/>
            <person name="Dirks R."/>
        </authorList>
    </citation>
    <scope>NUCLEOTIDE SEQUENCE</scope>
    <source>
        <strain evidence="2">Tag_6206</strain>
        <tissue evidence="2">Liver</tissue>
    </source>
</reference>
<dbReference type="AlphaFoldDB" id="A0A9D3LNG6"/>
<accession>A0A9D3LNG6</accession>
<sequence>MDAQDTLVNKRFPKLPQTIVRRLPQLPQVRTKPLWLDTAPSFQLRTPLIERDYGSVASGGLSRDGEASVLSGSQSHWPESSRAREGGPSAGPSRAQGSGQAQPKTGRELFRSRLVSVIMHQEPDADSLPLEDAKASSEKDILRYNYYINNGIDTKHVATMEDSWLENVMSLVPTPLKKLTDTIEALSNEMREDYLLSVKKAIVDFVLRDPREKDEKVKDLPPHRAEMQVVPKPWRKSFLYAQSMMRDKLHAINPTMLSVLGLWQVSYKRLRLIDVEEFRNLQESMELSFFEQTIRKQIISTRETLLKKWFLDVQQIYYVGNKRKLVPSIHTPCKLQSFFNCAATLMTQHLQSLALESISDYTHLIIKEPGAVRVYEHSGFVLKLILEETVIKLHPDFKDFEEVMLKP</sequence>
<feature type="region of interest" description="Disordered" evidence="1">
    <location>
        <begin position="59"/>
        <end position="105"/>
    </location>
</feature>
<dbReference type="Proteomes" id="UP001044222">
    <property type="component" value="Chromosome 16"/>
</dbReference>
<protein>
    <submittedName>
        <fullName evidence="2">Uncharacterized protein</fullName>
    </submittedName>
</protein>
<evidence type="ECO:0000313" key="2">
    <source>
        <dbReference type="EMBL" id="KAG5833571.1"/>
    </source>
</evidence>
<name>A0A9D3LNG6_ANGAN</name>
<dbReference type="EMBL" id="JAFIRN010000016">
    <property type="protein sequence ID" value="KAG5833571.1"/>
    <property type="molecule type" value="Genomic_DNA"/>
</dbReference>
<comment type="caution">
    <text evidence="2">The sequence shown here is derived from an EMBL/GenBank/DDBJ whole genome shotgun (WGS) entry which is preliminary data.</text>
</comment>
<organism evidence="2 3">
    <name type="scientific">Anguilla anguilla</name>
    <name type="common">European freshwater eel</name>
    <name type="synonym">Muraena anguilla</name>
    <dbReference type="NCBI Taxonomy" id="7936"/>
    <lineage>
        <taxon>Eukaryota</taxon>
        <taxon>Metazoa</taxon>
        <taxon>Chordata</taxon>
        <taxon>Craniata</taxon>
        <taxon>Vertebrata</taxon>
        <taxon>Euteleostomi</taxon>
        <taxon>Actinopterygii</taxon>
        <taxon>Neopterygii</taxon>
        <taxon>Teleostei</taxon>
        <taxon>Anguilliformes</taxon>
        <taxon>Anguillidae</taxon>
        <taxon>Anguilla</taxon>
    </lineage>
</organism>
<gene>
    <name evidence="2" type="ORF">ANANG_G00277310</name>
</gene>